<organism evidence="6 7">
    <name type="scientific">Flexivirga aerilata</name>
    <dbReference type="NCBI Taxonomy" id="1656889"/>
    <lineage>
        <taxon>Bacteria</taxon>
        <taxon>Bacillati</taxon>
        <taxon>Actinomycetota</taxon>
        <taxon>Actinomycetes</taxon>
        <taxon>Micrococcales</taxon>
        <taxon>Dermacoccaceae</taxon>
        <taxon>Flexivirga</taxon>
    </lineage>
</organism>
<evidence type="ECO:0000313" key="7">
    <source>
        <dbReference type="Proteomes" id="UP000557772"/>
    </source>
</evidence>
<proteinExistence type="predicted"/>
<keyword evidence="7" id="KW-1185">Reference proteome</keyword>
<dbReference type="InterPro" id="IPR000962">
    <property type="entry name" value="Znf_DskA_TraR"/>
</dbReference>
<evidence type="ECO:0000256" key="4">
    <source>
        <dbReference type="PROSITE-ProRule" id="PRU00510"/>
    </source>
</evidence>
<evidence type="ECO:0000256" key="1">
    <source>
        <dbReference type="ARBA" id="ARBA00022723"/>
    </source>
</evidence>
<keyword evidence="2" id="KW-0863">Zinc-finger</keyword>
<dbReference type="InterPro" id="IPR020458">
    <property type="entry name" value="Znf_DskA_TraR_CS"/>
</dbReference>
<dbReference type="AlphaFoldDB" id="A0A849AGU3"/>
<dbReference type="Gene3D" id="1.20.120.910">
    <property type="entry name" value="DksA, coiled-coil domain"/>
    <property type="match status" value="1"/>
</dbReference>
<dbReference type="SUPFAM" id="SSF57716">
    <property type="entry name" value="Glucocorticoid receptor-like (DNA-binding domain)"/>
    <property type="match status" value="1"/>
</dbReference>
<comment type="caution">
    <text evidence="6">The sequence shown here is derived from an EMBL/GenBank/DDBJ whole genome shotgun (WGS) entry which is preliminary data.</text>
</comment>
<dbReference type="Proteomes" id="UP000557772">
    <property type="component" value="Unassembled WGS sequence"/>
</dbReference>
<evidence type="ECO:0000256" key="3">
    <source>
        <dbReference type="ARBA" id="ARBA00022833"/>
    </source>
</evidence>
<evidence type="ECO:0000313" key="6">
    <source>
        <dbReference type="EMBL" id="NNG40064.1"/>
    </source>
</evidence>
<accession>A0A849AGU3</accession>
<evidence type="ECO:0000259" key="5">
    <source>
        <dbReference type="Pfam" id="PF01258"/>
    </source>
</evidence>
<dbReference type="RefSeq" id="WP_171156025.1">
    <property type="nucleotide sequence ID" value="NZ_JABENB010000002.1"/>
</dbReference>
<dbReference type="PANTHER" id="PTHR33823">
    <property type="entry name" value="RNA POLYMERASE-BINDING TRANSCRIPTION FACTOR DKSA-RELATED"/>
    <property type="match status" value="1"/>
</dbReference>
<protein>
    <submittedName>
        <fullName evidence="6">TraR/DksA family transcriptional regulator</fullName>
    </submittedName>
</protein>
<gene>
    <name evidence="6" type="ORF">HJ588_12405</name>
</gene>
<sequence>MDDEVARARLRELGESADARLRELRASFDDVVEALRDSNADDEHDPEGRTIAVDRSMIDTLAKDAAAQRVAVDAALARLADGSYGVCERCGAPIGDGRLEARPTTTFCIDCARAS</sequence>
<feature type="zinc finger region" description="dksA C4-type" evidence="4">
    <location>
        <begin position="87"/>
        <end position="111"/>
    </location>
</feature>
<keyword evidence="1" id="KW-0479">Metal-binding</keyword>
<evidence type="ECO:0000256" key="2">
    <source>
        <dbReference type="ARBA" id="ARBA00022771"/>
    </source>
</evidence>
<name>A0A849AGU3_9MICO</name>
<dbReference type="PROSITE" id="PS51128">
    <property type="entry name" value="ZF_DKSA_2"/>
    <property type="match status" value="1"/>
</dbReference>
<dbReference type="EMBL" id="JABENB010000002">
    <property type="protein sequence ID" value="NNG40064.1"/>
    <property type="molecule type" value="Genomic_DNA"/>
</dbReference>
<feature type="domain" description="Zinc finger DksA/TraR C4-type" evidence="5">
    <location>
        <begin position="82"/>
        <end position="114"/>
    </location>
</feature>
<dbReference type="PROSITE" id="PS01102">
    <property type="entry name" value="ZF_DKSA_1"/>
    <property type="match status" value="1"/>
</dbReference>
<dbReference type="PRINTS" id="PR00618">
    <property type="entry name" value="DKSAZNFINGER"/>
</dbReference>
<keyword evidence="3" id="KW-0862">Zinc</keyword>
<dbReference type="InterPro" id="IPR020460">
    <property type="entry name" value="Znf_C4-type_bac"/>
</dbReference>
<dbReference type="Pfam" id="PF01258">
    <property type="entry name" value="zf-dskA_traR"/>
    <property type="match status" value="1"/>
</dbReference>
<dbReference type="GO" id="GO:0008270">
    <property type="term" value="F:zinc ion binding"/>
    <property type="evidence" value="ECO:0007669"/>
    <property type="project" value="UniProtKB-KW"/>
</dbReference>
<reference evidence="6 7" key="1">
    <citation type="submission" date="2020-05" db="EMBL/GenBank/DDBJ databases">
        <title>Flexivirga sp. ID2601S isolated from air conditioner.</title>
        <authorList>
            <person name="Kim D.H."/>
        </authorList>
    </citation>
    <scope>NUCLEOTIDE SEQUENCE [LARGE SCALE GENOMIC DNA]</scope>
    <source>
        <strain evidence="6 7">ID2601S</strain>
    </source>
</reference>